<proteinExistence type="predicted"/>
<dbReference type="Proteomes" id="UP001548992">
    <property type="component" value="Unassembled WGS sequence"/>
</dbReference>
<organism evidence="1 2">
    <name type="scientific">Pantoea leporis</name>
    <dbReference type="NCBI Taxonomy" id="2933780"/>
    <lineage>
        <taxon>Bacteria</taxon>
        <taxon>Pseudomonadati</taxon>
        <taxon>Pseudomonadota</taxon>
        <taxon>Gammaproteobacteria</taxon>
        <taxon>Enterobacterales</taxon>
        <taxon>Erwiniaceae</taxon>
        <taxon>Pantoea</taxon>
    </lineage>
</organism>
<dbReference type="InterPro" id="IPR049852">
    <property type="entry name" value="YpfM-like"/>
</dbReference>
<reference evidence="1 2" key="1">
    <citation type="submission" date="2024-07" db="EMBL/GenBank/DDBJ databases">
        <title>Isolation, whole-genome sequencing, and annotation of five antibiotic-resistant bacteria from environmental samples.</title>
        <authorList>
            <person name="Bedore T."/>
            <person name="Hudson A.O."/>
            <person name="Kumar G."/>
        </authorList>
    </citation>
    <scope>NUCLEOTIDE SEQUENCE [LARGE SCALE GENOMIC DNA]</scope>
    <source>
        <strain evidence="1 2">RIT844</strain>
    </source>
</reference>
<keyword evidence="2" id="KW-1185">Reference proteome</keyword>
<accession>A0ABV2E3H4</accession>
<evidence type="ECO:0000313" key="1">
    <source>
        <dbReference type="EMBL" id="MET3077832.1"/>
    </source>
</evidence>
<gene>
    <name evidence="1" type="primary">ypfM</name>
    <name evidence="1" type="ORF">ABXV16_18920</name>
</gene>
<evidence type="ECO:0000313" key="2">
    <source>
        <dbReference type="Proteomes" id="UP001548992"/>
    </source>
</evidence>
<dbReference type="NCBIfam" id="NF033843">
    <property type="entry name" value="small_YpfM"/>
    <property type="match status" value="1"/>
</dbReference>
<comment type="caution">
    <text evidence="1">The sequence shown here is derived from an EMBL/GenBank/DDBJ whole genome shotgun (WGS) entry which is preliminary data.</text>
</comment>
<sequence>MVDTEMGNWKEFIEAMLRK</sequence>
<dbReference type="RefSeq" id="WP_137386901.1">
    <property type="nucleotide sequence ID" value="NZ_JALMEU010000010.1"/>
</dbReference>
<dbReference type="EMBL" id="JBEWWF010000007">
    <property type="protein sequence ID" value="MET3077832.1"/>
    <property type="molecule type" value="Genomic_DNA"/>
</dbReference>
<protein>
    <submittedName>
        <fullName evidence="1">Protein YpfM</fullName>
    </submittedName>
</protein>
<name>A0ABV2E3H4_9GAMM</name>